<evidence type="ECO:0000313" key="2">
    <source>
        <dbReference type="Proteomes" id="UP000678393"/>
    </source>
</evidence>
<comment type="caution">
    <text evidence="1">The sequence shown here is derived from an EMBL/GenBank/DDBJ whole genome shotgun (WGS) entry which is preliminary data.</text>
</comment>
<evidence type="ECO:0000313" key="1">
    <source>
        <dbReference type="EMBL" id="CAG5123523.1"/>
    </source>
</evidence>
<proteinExistence type="predicted"/>
<feature type="non-terminal residue" evidence="1">
    <location>
        <position position="1"/>
    </location>
</feature>
<name>A0A8S3Z202_9EUPU</name>
<dbReference type="AlphaFoldDB" id="A0A8S3Z202"/>
<reference evidence="1" key="1">
    <citation type="submission" date="2021-04" db="EMBL/GenBank/DDBJ databases">
        <authorList>
            <consortium name="Molecular Ecology Group"/>
        </authorList>
    </citation>
    <scope>NUCLEOTIDE SEQUENCE</scope>
</reference>
<protein>
    <submittedName>
        <fullName evidence="1">Uncharacterized protein</fullName>
    </submittedName>
</protein>
<organism evidence="1 2">
    <name type="scientific">Candidula unifasciata</name>
    <dbReference type="NCBI Taxonomy" id="100452"/>
    <lineage>
        <taxon>Eukaryota</taxon>
        <taxon>Metazoa</taxon>
        <taxon>Spiralia</taxon>
        <taxon>Lophotrochozoa</taxon>
        <taxon>Mollusca</taxon>
        <taxon>Gastropoda</taxon>
        <taxon>Heterobranchia</taxon>
        <taxon>Euthyneura</taxon>
        <taxon>Panpulmonata</taxon>
        <taxon>Eupulmonata</taxon>
        <taxon>Stylommatophora</taxon>
        <taxon>Helicina</taxon>
        <taxon>Helicoidea</taxon>
        <taxon>Geomitridae</taxon>
        <taxon>Candidula</taxon>
    </lineage>
</organism>
<dbReference type="Gene3D" id="1.10.2020.20">
    <property type="match status" value="1"/>
</dbReference>
<keyword evidence="2" id="KW-1185">Reference proteome</keyword>
<gene>
    <name evidence="1" type="ORF">CUNI_LOCUS9081</name>
</gene>
<dbReference type="EMBL" id="CAJHNH020001546">
    <property type="protein sequence ID" value="CAG5123523.1"/>
    <property type="molecule type" value="Genomic_DNA"/>
</dbReference>
<sequence length="58" mass="6416">FSLFSAALQSGQLGRLMSKFSLGEDVVSATTHGGMWSLYQIREMFCLLAVWCGNLDNK</sequence>
<dbReference type="InterPro" id="IPR038108">
    <property type="entry name" value="RPN13_DEUBAD_sf"/>
</dbReference>
<dbReference type="Proteomes" id="UP000678393">
    <property type="component" value="Unassembled WGS sequence"/>
</dbReference>
<accession>A0A8S3Z202</accession>